<dbReference type="InterPro" id="IPR046843">
    <property type="entry name" value="LonB_AAA-LID"/>
</dbReference>
<keyword evidence="2" id="KW-0378">Hydrolase</keyword>
<dbReference type="Gene3D" id="1.10.8.60">
    <property type="match status" value="1"/>
</dbReference>
<dbReference type="Pfam" id="PF20436">
    <property type="entry name" value="LonB_AAA-LID"/>
    <property type="match status" value="1"/>
</dbReference>
<feature type="non-terminal residue" evidence="5">
    <location>
        <position position="1"/>
    </location>
</feature>
<dbReference type="GO" id="GO:0006508">
    <property type="term" value="P:proteolysis"/>
    <property type="evidence" value="ECO:0007669"/>
    <property type="project" value="UniProtKB-KW"/>
</dbReference>
<dbReference type="InterPro" id="IPR008269">
    <property type="entry name" value="Lon_proteolytic"/>
</dbReference>
<dbReference type="Proteomes" id="UP000712673">
    <property type="component" value="Unassembled WGS sequence"/>
</dbReference>
<dbReference type="InterPro" id="IPR014721">
    <property type="entry name" value="Ribsml_uS5_D2-typ_fold_subgr"/>
</dbReference>
<dbReference type="Pfam" id="PF20437">
    <property type="entry name" value="LonC_helical"/>
    <property type="match status" value="1"/>
</dbReference>
<dbReference type="EC" id="3.4.21.53" evidence="2"/>
<comment type="caution">
    <text evidence="5">The sequence shown here is derived from an EMBL/GenBank/DDBJ whole genome shotgun (WGS) entry which is preliminary data.</text>
</comment>
<dbReference type="PROSITE" id="PS51786">
    <property type="entry name" value="LON_PROTEOLYTIC"/>
    <property type="match status" value="1"/>
</dbReference>
<feature type="domain" description="Lon proteolytic" evidence="4">
    <location>
        <begin position="527"/>
        <end position="722"/>
    </location>
</feature>
<feature type="active site" evidence="2">
    <location>
        <position position="660"/>
    </location>
</feature>
<dbReference type="InterPro" id="IPR027065">
    <property type="entry name" value="Lon_Prtase"/>
</dbReference>
<keyword evidence="3" id="KW-0175">Coiled coil</keyword>
<dbReference type="InterPro" id="IPR027417">
    <property type="entry name" value="P-loop_NTPase"/>
</dbReference>
<gene>
    <name evidence="5" type="ORF">FJZ47_20585</name>
</gene>
<dbReference type="GO" id="GO:0004176">
    <property type="term" value="F:ATP-dependent peptidase activity"/>
    <property type="evidence" value="ECO:0007669"/>
    <property type="project" value="UniProtKB-UniRule"/>
</dbReference>
<dbReference type="InterPro" id="IPR020568">
    <property type="entry name" value="Ribosomal_Su5_D2-typ_SF"/>
</dbReference>
<evidence type="ECO:0000256" key="3">
    <source>
        <dbReference type="SAM" id="Coils"/>
    </source>
</evidence>
<evidence type="ECO:0000313" key="5">
    <source>
        <dbReference type="EMBL" id="MBM3226171.1"/>
    </source>
</evidence>
<dbReference type="PRINTS" id="PR00830">
    <property type="entry name" value="ENDOLAPTASE"/>
</dbReference>
<accession>A0A938B494</accession>
<comment type="catalytic activity">
    <reaction evidence="2">
        <text>Hydrolysis of proteins in presence of ATP.</text>
        <dbReference type="EC" id="3.4.21.53"/>
    </reaction>
</comment>
<dbReference type="SUPFAM" id="SSF54211">
    <property type="entry name" value="Ribosomal protein S5 domain 2-like"/>
    <property type="match status" value="1"/>
</dbReference>
<dbReference type="EMBL" id="VGLS01000814">
    <property type="protein sequence ID" value="MBM3226171.1"/>
    <property type="molecule type" value="Genomic_DNA"/>
</dbReference>
<dbReference type="GO" id="GO:0030163">
    <property type="term" value="P:protein catabolic process"/>
    <property type="evidence" value="ECO:0007669"/>
    <property type="project" value="InterPro"/>
</dbReference>
<dbReference type="InterPro" id="IPR041699">
    <property type="entry name" value="AAA_32"/>
</dbReference>
<protein>
    <recommendedName>
        <fullName evidence="2">endopeptidase La</fullName>
        <ecNumber evidence="2">3.4.21.53</ecNumber>
    </recommendedName>
</protein>
<dbReference type="GO" id="GO:0004252">
    <property type="term" value="F:serine-type endopeptidase activity"/>
    <property type="evidence" value="ECO:0007669"/>
    <property type="project" value="UniProtKB-UniRule"/>
</dbReference>
<evidence type="ECO:0000256" key="1">
    <source>
        <dbReference type="ARBA" id="ARBA00022670"/>
    </source>
</evidence>
<reference evidence="5" key="1">
    <citation type="submission" date="2019-03" db="EMBL/GenBank/DDBJ databases">
        <title>Lake Tanganyika Metagenome-Assembled Genomes (MAGs).</title>
        <authorList>
            <person name="Tran P."/>
        </authorList>
    </citation>
    <scope>NUCLEOTIDE SEQUENCE</scope>
    <source>
        <strain evidence="5">K_DeepCast_65m_m2_066</strain>
    </source>
</reference>
<dbReference type="PANTHER" id="PTHR10046">
    <property type="entry name" value="ATP DEPENDENT LON PROTEASE FAMILY MEMBER"/>
    <property type="match status" value="1"/>
</dbReference>
<keyword evidence="1 2" id="KW-0645">Protease</keyword>
<dbReference type="InterPro" id="IPR046844">
    <property type="entry name" value="Lon-like_helical"/>
</dbReference>
<dbReference type="AlphaFoldDB" id="A0A938B494"/>
<feature type="coiled-coil region" evidence="3">
    <location>
        <begin position="99"/>
        <end position="126"/>
    </location>
</feature>
<proteinExistence type="inferred from homology"/>
<dbReference type="Gene3D" id="3.30.230.10">
    <property type="match status" value="1"/>
</dbReference>
<keyword evidence="2" id="KW-0720">Serine protease</keyword>
<dbReference type="Pfam" id="PF13654">
    <property type="entry name" value="AAA_32"/>
    <property type="match status" value="1"/>
</dbReference>
<evidence type="ECO:0000256" key="2">
    <source>
        <dbReference type="PROSITE-ProRule" id="PRU01122"/>
    </source>
</evidence>
<feature type="active site" evidence="2">
    <location>
        <position position="617"/>
    </location>
</feature>
<dbReference type="GO" id="GO:0005524">
    <property type="term" value="F:ATP binding"/>
    <property type="evidence" value="ECO:0007669"/>
    <property type="project" value="InterPro"/>
</dbReference>
<dbReference type="Gene3D" id="3.40.50.300">
    <property type="entry name" value="P-loop containing nucleotide triphosphate hydrolases"/>
    <property type="match status" value="2"/>
</dbReference>
<evidence type="ECO:0000259" key="4">
    <source>
        <dbReference type="PROSITE" id="PS51786"/>
    </source>
</evidence>
<organism evidence="5 6">
    <name type="scientific">Tectimicrobiota bacterium</name>
    <dbReference type="NCBI Taxonomy" id="2528274"/>
    <lineage>
        <taxon>Bacteria</taxon>
        <taxon>Pseudomonadati</taxon>
        <taxon>Nitrospinota/Tectimicrobiota group</taxon>
        <taxon>Candidatus Tectimicrobiota</taxon>
    </lineage>
</organism>
<evidence type="ECO:0000313" key="6">
    <source>
        <dbReference type="Proteomes" id="UP000712673"/>
    </source>
</evidence>
<dbReference type="Pfam" id="PF05362">
    <property type="entry name" value="Lon_C"/>
    <property type="match status" value="1"/>
</dbReference>
<sequence length="764" mass="84910">AVRALELGLGMPQQGYNIFISGLAGAGVRAQIEGLLRTTAATLPTPGDWVYVHNFRSPDQPQALPLEAGQGQRLQHDMERLVTHIRETLPKAFRQEVFEKEQRELGEKYEREMRQMQEAFARLARDNGFGLQADAAGNVAFIPLRGDRPMTPEEVEHLSDEQRQDLERRQNLVLQEFRAVMLRQRQLMQQLATDIREVERNFSALLIAPLIADLKERHPQERVQRYFDAVQEHMLAHLELFKEGAPQAPAGMPPFMAAPNERELFLEYTVNVVVDNSEVQGAPVIIEDMPSYKNLFGTIDRVVDPHGRVVTNFSRIKAGSLLRASGGYVLLNLEDALTEPLVWKTLKRTLQGNRMQIETYDPFAFFTISALQPEPIAIQTKVVVMGQPWLYYLLYFNDPDFAQIFKVRADFGEDMDNSAEHQASYAYFIAGLCRQESLRHFDRSGVEAVLEYGMRSVADQEKLVSQLGVLADVVREASYAAGQAGATVVSRAHVVQALQDRIFRANRSEKRLQEFVQSGTILLDTTGRQVGQINGLSVLQLGDYSFGRPARVTATTSMGTGGIVNIEREAKLSGSTHDKGVLILSGYLRQMYAQDKPLTLAASLCFEQSYSGIDGDSASSTELYALLSRLANVPLRQDLAVTGSVNQRGEVQAIGGVNEKIEGFFDVCMQRVLTGEQGVLIPQANVRNLMLRHDVVEAIAAGRFHVYPITHIDQGLALLTSMPAGDTATEGTLHYLVNTRLQQLAKDIAAFGRNGTASSTPIPE</sequence>
<name>A0A938B494_UNCTE</name>
<comment type="similarity">
    <text evidence="2">Belongs to the peptidase S16 family.</text>
</comment>